<proteinExistence type="predicted"/>
<evidence type="ECO:0000313" key="3">
    <source>
        <dbReference type="Proteomes" id="UP000792457"/>
    </source>
</evidence>
<reference evidence="2" key="2">
    <citation type="submission" date="2017-10" db="EMBL/GenBank/DDBJ databases">
        <title>Ladona fulva Genome sequencing and assembly.</title>
        <authorList>
            <person name="Murali S."/>
            <person name="Richards S."/>
            <person name="Bandaranaike D."/>
            <person name="Bellair M."/>
            <person name="Blankenburg K."/>
            <person name="Chao H."/>
            <person name="Dinh H."/>
            <person name="Doddapaneni H."/>
            <person name="Dugan-Rocha S."/>
            <person name="Elkadiri S."/>
            <person name="Gnanaolivu R."/>
            <person name="Hernandez B."/>
            <person name="Skinner E."/>
            <person name="Javaid M."/>
            <person name="Lee S."/>
            <person name="Li M."/>
            <person name="Ming W."/>
            <person name="Munidasa M."/>
            <person name="Muniz J."/>
            <person name="Nguyen L."/>
            <person name="Hughes D."/>
            <person name="Osuji N."/>
            <person name="Pu L.-L."/>
            <person name="Puazo M."/>
            <person name="Qu C."/>
            <person name="Quiroz J."/>
            <person name="Raj R."/>
            <person name="Weissenberger G."/>
            <person name="Xin Y."/>
            <person name="Zou X."/>
            <person name="Han Y."/>
            <person name="Worley K."/>
            <person name="Muzny D."/>
            <person name="Gibbs R."/>
        </authorList>
    </citation>
    <scope>NUCLEOTIDE SEQUENCE</scope>
    <source>
        <strain evidence="2">Sampled in the wild</strain>
    </source>
</reference>
<keyword evidence="3" id="KW-1185">Reference proteome</keyword>
<dbReference type="AlphaFoldDB" id="A0A8K0K877"/>
<accession>A0A8K0K877</accession>
<sequence>MSPASFFSPSKGFNGRLLFSDLSRRKTGFFAEVWRKKRKYDGCQFLERFKGTNKRTLFQETGHGRNEDSILCRACRLSLVTLGDKTYKRVVDASLYGPSVEISKKECVEHVQKRMGTRPRACKKKIKGLGGRGKLTGKLIDELTVYYGLAIRRNSDSVEKMKNAIWATFFHKSSTDEEPKHDKCHPRQESWCSWQRAKATESLKN</sequence>
<dbReference type="InterPro" id="IPR049012">
    <property type="entry name" value="Mutator_transp_dom"/>
</dbReference>
<evidence type="ECO:0000313" key="2">
    <source>
        <dbReference type="EMBL" id="KAG8230185.1"/>
    </source>
</evidence>
<name>A0A8K0K877_LADFU</name>
<dbReference type="Proteomes" id="UP000792457">
    <property type="component" value="Unassembled WGS sequence"/>
</dbReference>
<organism evidence="2 3">
    <name type="scientific">Ladona fulva</name>
    <name type="common">Scarce chaser dragonfly</name>
    <name type="synonym">Libellula fulva</name>
    <dbReference type="NCBI Taxonomy" id="123851"/>
    <lineage>
        <taxon>Eukaryota</taxon>
        <taxon>Metazoa</taxon>
        <taxon>Ecdysozoa</taxon>
        <taxon>Arthropoda</taxon>
        <taxon>Hexapoda</taxon>
        <taxon>Insecta</taxon>
        <taxon>Pterygota</taxon>
        <taxon>Palaeoptera</taxon>
        <taxon>Odonata</taxon>
        <taxon>Epiprocta</taxon>
        <taxon>Anisoptera</taxon>
        <taxon>Libelluloidea</taxon>
        <taxon>Libellulidae</taxon>
        <taxon>Ladona</taxon>
    </lineage>
</organism>
<dbReference type="EMBL" id="KZ308469">
    <property type="protein sequence ID" value="KAG8230185.1"/>
    <property type="molecule type" value="Genomic_DNA"/>
</dbReference>
<comment type="caution">
    <text evidence="2">The sequence shown here is derived from an EMBL/GenBank/DDBJ whole genome shotgun (WGS) entry which is preliminary data.</text>
</comment>
<dbReference type="Pfam" id="PF20700">
    <property type="entry name" value="Mutator"/>
    <property type="match status" value="1"/>
</dbReference>
<protein>
    <recommendedName>
        <fullName evidence="1">Mutator-like transposase domain-containing protein</fullName>
    </recommendedName>
</protein>
<dbReference type="OrthoDB" id="10060618at2759"/>
<gene>
    <name evidence="2" type="ORF">J437_LFUL006117</name>
</gene>
<feature type="domain" description="Mutator-like transposase" evidence="1">
    <location>
        <begin position="85"/>
        <end position="192"/>
    </location>
</feature>
<reference evidence="2" key="1">
    <citation type="submission" date="2013-04" db="EMBL/GenBank/DDBJ databases">
        <authorList>
            <person name="Qu J."/>
            <person name="Murali S.C."/>
            <person name="Bandaranaike D."/>
            <person name="Bellair M."/>
            <person name="Blankenburg K."/>
            <person name="Chao H."/>
            <person name="Dinh H."/>
            <person name="Doddapaneni H."/>
            <person name="Downs B."/>
            <person name="Dugan-Rocha S."/>
            <person name="Elkadiri S."/>
            <person name="Gnanaolivu R.D."/>
            <person name="Hernandez B."/>
            <person name="Javaid M."/>
            <person name="Jayaseelan J.C."/>
            <person name="Lee S."/>
            <person name="Li M."/>
            <person name="Ming W."/>
            <person name="Munidasa M."/>
            <person name="Muniz J."/>
            <person name="Nguyen L."/>
            <person name="Ongeri F."/>
            <person name="Osuji N."/>
            <person name="Pu L.-L."/>
            <person name="Puazo M."/>
            <person name="Qu C."/>
            <person name="Quiroz J."/>
            <person name="Raj R."/>
            <person name="Weissenberger G."/>
            <person name="Xin Y."/>
            <person name="Zou X."/>
            <person name="Han Y."/>
            <person name="Richards S."/>
            <person name="Worley K."/>
            <person name="Muzny D."/>
            <person name="Gibbs R."/>
        </authorList>
    </citation>
    <scope>NUCLEOTIDE SEQUENCE</scope>
    <source>
        <strain evidence="2">Sampled in the wild</strain>
    </source>
</reference>
<evidence type="ECO:0000259" key="1">
    <source>
        <dbReference type="Pfam" id="PF20700"/>
    </source>
</evidence>